<reference evidence="8 9" key="1">
    <citation type="submission" date="2021-12" db="EMBL/GenBank/DDBJ databases">
        <title>Siccirubricoccus leaddurans sp. nov., a high concentration Zn2+ tolerance bacterium.</title>
        <authorList>
            <person name="Cao Y."/>
        </authorList>
    </citation>
    <scope>NUCLEOTIDE SEQUENCE [LARGE SCALE GENOMIC DNA]</scope>
    <source>
        <strain evidence="8 9">KC 17139</strain>
    </source>
</reference>
<dbReference type="SMART" id="SM00388">
    <property type="entry name" value="HisKA"/>
    <property type="match status" value="1"/>
</dbReference>
<organism evidence="8 9">
    <name type="scientific">Siccirubricoccus soli</name>
    <dbReference type="NCBI Taxonomy" id="2899147"/>
    <lineage>
        <taxon>Bacteria</taxon>
        <taxon>Pseudomonadati</taxon>
        <taxon>Pseudomonadota</taxon>
        <taxon>Alphaproteobacteria</taxon>
        <taxon>Acetobacterales</taxon>
        <taxon>Roseomonadaceae</taxon>
        <taxon>Siccirubricoccus</taxon>
    </lineage>
</organism>
<comment type="catalytic activity">
    <reaction evidence="1">
        <text>ATP + protein L-histidine = ADP + protein N-phospho-L-histidine.</text>
        <dbReference type="EC" id="2.7.13.3"/>
    </reaction>
</comment>
<evidence type="ECO:0000256" key="1">
    <source>
        <dbReference type="ARBA" id="ARBA00000085"/>
    </source>
</evidence>
<dbReference type="PANTHER" id="PTHR43065">
    <property type="entry name" value="SENSOR HISTIDINE KINASE"/>
    <property type="match status" value="1"/>
</dbReference>
<dbReference type="Proteomes" id="UP001523392">
    <property type="component" value="Unassembled WGS sequence"/>
</dbReference>
<dbReference type="InterPro" id="IPR003594">
    <property type="entry name" value="HATPase_dom"/>
</dbReference>
<evidence type="ECO:0000256" key="3">
    <source>
        <dbReference type="ARBA" id="ARBA00022553"/>
    </source>
</evidence>
<sequence length="573" mass="60578">MVTPAPADPQAPLVLVLAPLGRDGPVVAALLRRAGLRAQLCTSLAELVAGLEAGAEVAFVAEEALLGAASAGLEAWVAQQPPWSDMPFVVLTGRDSRSAAAAARECLVRWLGNVSLLERPVQPITLTSAILAAVRARRRQYEVRGYLAERERAAADLEGLVAARTAELEAANRALRTEMAERERAEEALRQAQRIEVLGQLTGGVAHDFNNLLMVIAAGLEMIDRRSDPAQRRRIMDGMRQAAARGAALTRQLLAFSRRQALRAEPVDLVRQVGSMRELLDRSLRGDVEVSLDLAADLWPVEIDPGELELALLNLAVNARDAMPSGGTILIRARNAAGLAEDGLQGDFVRLEVIDSGTGMSPEVQARVFEPFFTTKEVGKGSGLGLAQVYGFARQSGGAVRIDSEVGRGTTITLLLPRAARAPAVPDQKPASGLERPRQPAGHVLLVEDDDEVAALVAQLLGELGFEATRASSAAAALGALANGRAIDLVFSDIMMPGGMNGVELAGEVQRRRPGLPVLLTSGHADAARQHADAVGIAVLPKPYGLSELAAAIRGALKRRPADARALAGRARA</sequence>
<dbReference type="SUPFAM" id="SSF52172">
    <property type="entry name" value="CheY-like"/>
    <property type="match status" value="2"/>
</dbReference>
<dbReference type="Gene3D" id="1.10.287.130">
    <property type="match status" value="1"/>
</dbReference>
<comment type="caution">
    <text evidence="8">The sequence shown here is derived from an EMBL/GenBank/DDBJ whole genome shotgun (WGS) entry which is preliminary data.</text>
</comment>
<evidence type="ECO:0000256" key="2">
    <source>
        <dbReference type="ARBA" id="ARBA00012438"/>
    </source>
</evidence>
<dbReference type="Pfam" id="PF00512">
    <property type="entry name" value="HisKA"/>
    <property type="match status" value="1"/>
</dbReference>
<proteinExistence type="predicted"/>
<keyword evidence="8" id="KW-0067">ATP-binding</keyword>
<dbReference type="InterPro" id="IPR036097">
    <property type="entry name" value="HisK_dim/P_sf"/>
</dbReference>
<evidence type="ECO:0000313" key="8">
    <source>
        <dbReference type="EMBL" id="MCO6415364.1"/>
    </source>
</evidence>
<feature type="coiled-coil region" evidence="5">
    <location>
        <begin position="165"/>
        <end position="195"/>
    </location>
</feature>
<dbReference type="PRINTS" id="PR00344">
    <property type="entry name" value="BCTRLSENSOR"/>
</dbReference>
<keyword evidence="9" id="KW-1185">Reference proteome</keyword>
<keyword evidence="3 4" id="KW-0597">Phosphoprotein</keyword>
<dbReference type="Gene3D" id="3.40.50.2300">
    <property type="match status" value="1"/>
</dbReference>
<dbReference type="EC" id="2.7.13.3" evidence="2"/>
<dbReference type="SUPFAM" id="SSF47384">
    <property type="entry name" value="Homodimeric domain of signal transducing histidine kinase"/>
    <property type="match status" value="1"/>
</dbReference>
<protein>
    <recommendedName>
        <fullName evidence="2">histidine kinase</fullName>
        <ecNumber evidence="2">2.7.13.3</ecNumber>
    </recommendedName>
</protein>
<dbReference type="PROSITE" id="PS50110">
    <property type="entry name" value="RESPONSE_REGULATORY"/>
    <property type="match status" value="1"/>
</dbReference>
<evidence type="ECO:0000256" key="4">
    <source>
        <dbReference type="PROSITE-ProRule" id="PRU00169"/>
    </source>
</evidence>
<dbReference type="EMBL" id="JAFIRR010000023">
    <property type="protein sequence ID" value="MCO6415364.1"/>
    <property type="molecule type" value="Genomic_DNA"/>
</dbReference>
<dbReference type="InterPro" id="IPR003661">
    <property type="entry name" value="HisK_dim/P_dom"/>
</dbReference>
<dbReference type="Gene3D" id="3.30.565.10">
    <property type="entry name" value="Histidine kinase-like ATPase, C-terminal domain"/>
    <property type="match status" value="1"/>
</dbReference>
<dbReference type="SMART" id="SM00387">
    <property type="entry name" value="HATPase_c"/>
    <property type="match status" value="1"/>
</dbReference>
<accession>A0ABT1D297</accession>
<dbReference type="CDD" id="cd00082">
    <property type="entry name" value="HisKA"/>
    <property type="match status" value="1"/>
</dbReference>
<dbReference type="InterPro" id="IPR004358">
    <property type="entry name" value="Sig_transdc_His_kin-like_C"/>
</dbReference>
<name>A0ABT1D297_9PROT</name>
<dbReference type="Pfam" id="PF02518">
    <property type="entry name" value="HATPase_c"/>
    <property type="match status" value="1"/>
</dbReference>
<gene>
    <name evidence="8" type="ORF">JYK14_04130</name>
</gene>
<feature type="domain" description="Response regulatory" evidence="7">
    <location>
        <begin position="443"/>
        <end position="557"/>
    </location>
</feature>
<dbReference type="SMART" id="SM00448">
    <property type="entry name" value="REC"/>
    <property type="match status" value="1"/>
</dbReference>
<dbReference type="GO" id="GO:0005524">
    <property type="term" value="F:ATP binding"/>
    <property type="evidence" value="ECO:0007669"/>
    <property type="project" value="UniProtKB-KW"/>
</dbReference>
<keyword evidence="5" id="KW-0175">Coiled coil</keyword>
<dbReference type="PROSITE" id="PS50109">
    <property type="entry name" value="HIS_KIN"/>
    <property type="match status" value="1"/>
</dbReference>
<dbReference type="InterPro" id="IPR001789">
    <property type="entry name" value="Sig_transdc_resp-reg_receiver"/>
</dbReference>
<evidence type="ECO:0000259" key="6">
    <source>
        <dbReference type="PROSITE" id="PS50109"/>
    </source>
</evidence>
<evidence type="ECO:0000256" key="5">
    <source>
        <dbReference type="SAM" id="Coils"/>
    </source>
</evidence>
<keyword evidence="8" id="KW-0547">Nucleotide-binding</keyword>
<dbReference type="InterPro" id="IPR011006">
    <property type="entry name" value="CheY-like_superfamily"/>
</dbReference>
<evidence type="ECO:0000313" key="9">
    <source>
        <dbReference type="Proteomes" id="UP001523392"/>
    </source>
</evidence>
<feature type="modified residue" description="4-aspartylphosphate" evidence="4">
    <location>
        <position position="493"/>
    </location>
</feature>
<dbReference type="PANTHER" id="PTHR43065:SF42">
    <property type="entry name" value="TWO-COMPONENT SENSOR PPRA"/>
    <property type="match status" value="1"/>
</dbReference>
<dbReference type="RefSeq" id="WP_252951960.1">
    <property type="nucleotide sequence ID" value="NZ_JAFIRR010000023.1"/>
</dbReference>
<dbReference type="InterPro" id="IPR036890">
    <property type="entry name" value="HATPase_C_sf"/>
</dbReference>
<dbReference type="Pfam" id="PF00072">
    <property type="entry name" value="Response_reg"/>
    <property type="match status" value="1"/>
</dbReference>
<dbReference type="SUPFAM" id="SSF55874">
    <property type="entry name" value="ATPase domain of HSP90 chaperone/DNA topoisomerase II/histidine kinase"/>
    <property type="match status" value="1"/>
</dbReference>
<dbReference type="InterPro" id="IPR005467">
    <property type="entry name" value="His_kinase_dom"/>
</dbReference>
<feature type="domain" description="Histidine kinase" evidence="6">
    <location>
        <begin position="204"/>
        <end position="420"/>
    </location>
</feature>
<evidence type="ECO:0000259" key="7">
    <source>
        <dbReference type="PROSITE" id="PS50110"/>
    </source>
</evidence>